<evidence type="ECO:0000256" key="1">
    <source>
        <dbReference type="SAM" id="MobiDB-lite"/>
    </source>
</evidence>
<dbReference type="HOGENOM" id="CLU_2691269_0_0_1"/>
<proteinExistence type="predicted"/>
<organism evidence="2 3">
    <name type="scientific">Chlamydomonas reinhardtii</name>
    <name type="common">Chlamydomonas smithii</name>
    <dbReference type="NCBI Taxonomy" id="3055"/>
    <lineage>
        <taxon>Eukaryota</taxon>
        <taxon>Viridiplantae</taxon>
        <taxon>Chlorophyta</taxon>
        <taxon>core chlorophytes</taxon>
        <taxon>Chlorophyceae</taxon>
        <taxon>CS clade</taxon>
        <taxon>Chlamydomonadales</taxon>
        <taxon>Chlamydomonadaceae</taxon>
        <taxon>Chlamydomonas</taxon>
    </lineage>
</organism>
<evidence type="ECO:0000313" key="3">
    <source>
        <dbReference type="Proteomes" id="UP000006906"/>
    </source>
</evidence>
<feature type="region of interest" description="Disordered" evidence="1">
    <location>
        <begin position="1"/>
        <end position="20"/>
    </location>
</feature>
<evidence type="ECO:0000313" key="2">
    <source>
        <dbReference type="EMBL" id="PNW82220.1"/>
    </source>
</evidence>
<dbReference type="EMBL" id="CM008967">
    <property type="protein sequence ID" value="PNW82220.1"/>
    <property type="molecule type" value="Genomic_DNA"/>
</dbReference>
<reference evidence="2 3" key="1">
    <citation type="journal article" date="2007" name="Science">
        <title>The Chlamydomonas genome reveals the evolution of key animal and plant functions.</title>
        <authorList>
            <person name="Merchant S.S."/>
            <person name="Prochnik S.E."/>
            <person name="Vallon O."/>
            <person name="Harris E.H."/>
            <person name="Karpowicz S.J."/>
            <person name="Witman G.B."/>
            <person name="Terry A."/>
            <person name="Salamov A."/>
            <person name="Fritz-Laylin L.K."/>
            <person name="Marechal-Drouard L."/>
            <person name="Marshall W.F."/>
            <person name="Qu L.H."/>
            <person name="Nelson D.R."/>
            <person name="Sanderfoot A.A."/>
            <person name="Spalding M.H."/>
            <person name="Kapitonov V.V."/>
            <person name="Ren Q."/>
            <person name="Ferris P."/>
            <person name="Lindquist E."/>
            <person name="Shapiro H."/>
            <person name="Lucas S.M."/>
            <person name="Grimwood J."/>
            <person name="Schmutz J."/>
            <person name="Cardol P."/>
            <person name="Cerutti H."/>
            <person name="Chanfreau G."/>
            <person name="Chen C.L."/>
            <person name="Cognat V."/>
            <person name="Croft M.T."/>
            <person name="Dent R."/>
            <person name="Dutcher S."/>
            <person name="Fernandez E."/>
            <person name="Fukuzawa H."/>
            <person name="Gonzalez-Ballester D."/>
            <person name="Gonzalez-Halphen D."/>
            <person name="Hallmann A."/>
            <person name="Hanikenne M."/>
            <person name="Hippler M."/>
            <person name="Inwood W."/>
            <person name="Jabbari K."/>
            <person name="Kalanon M."/>
            <person name="Kuras R."/>
            <person name="Lefebvre P.A."/>
            <person name="Lemaire S.D."/>
            <person name="Lobanov A.V."/>
            <person name="Lohr M."/>
            <person name="Manuell A."/>
            <person name="Meier I."/>
            <person name="Mets L."/>
            <person name="Mittag M."/>
            <person name="Mittelmeier T."/>
            <person name="Moroney J.V."/>
            <person name="Moseley J."/>
            <person name="Napoli C."/>
            <person name="Nedelcu A.M."/>
            <person name="Niyogi K."/>
            <person name="Novoselov S.V."/>
            <person name="Paulsen I.T."/>
            <person name="Pazour G."/>
            <person name="Purton S."/>
            <person name="Ral J.P."/>
            <person name="Riano-Pachon D.M."/>
            <person name="Riekhof W."/>
            <person name="Rymarquis L."/>
            <person name="Schroda M."/>
            <person name="Stern D."/>
            <person name="Umen J."/>
            <person name="Willows R."/>
            <person name="Wilson N."/>
            <person name="Zimmer S.L."/>
            <person name="Allmer J."/>
            <person name="Balk J."/>
            <person name="Bisova K."/>
            <person name="Chen C.J."/>
            <person name="Elias M."/>
            <person name="Gendler K."/>
            <person name="Hauser C."/>
            <person name="Lamb M.R."/>
            <person name="Ledford H."/>
            <person name="Long J.C."/>
            <person name="Minagawa J."/>
            <person name="Page M.D."/>
            <person name="Pan J."/>
            <person name="Pootakham W."/>
            <person name="Roje S."/>
            <person name="Rose A."/>
            <person name="Stahlberg E."/>
            <person name="Terauchi A.M."/>
            <person name="Yang P."/>
            <person name="Ball S."/>
            <person name="Bowler C."/>
            <person name="Dieckmann C.L."/>
            <person name="Gladyshev V.N."/>
            <person name="Green P."/>
            <person name="Jorgensen R."/>
            <person name="Mayfield S."/>
            <person name="Mueller-Roeber B."/>
            <person name="Rajamani S."/>
            <person name="Sayre R.T."/>
            <person name="Brokstein P."/>
            <person name="Dubchak I."/>
            <person name="Goodstein D."/>
            <person name="Hornick L."/>
            <person name="Huang Y.W."/>
            <person name="Jhaveri J."/>
            <person name="Luo Y."/>
            <person name="Martinez D."/>
            <person name="Ngau W.C."/>
            <person name="Otillar B."/>
            <person name="Poliakov A."/>
            <person name="Porter A."/>
            <person name="Szajkowski L."/>
            <person name="Werner G."/>
            <person name="Zhou K."/>
            <person name="Grigoriev I.V."/>
            <person name="Rokhsar D.S."/>
            <person name="Grossman A.R."/>
        </authorList>
    </citation>
    <scope>NUCLEOTIDE SEQUENCE [LARGE SCALE GENOMIC DNA]</scope>
    <source>
        <strain evidence="3">CC-503</strain>
    </source>
</reference>
<name>A8J967_CHLRE</name>
<dbReference type="KEGG" id="cre:CHLRE_06g278112v5"/>
<dbReference type="Gramene" id="PNW82220">
    <property type="protein sequence ID" value="PNW82220"/>
    <property type="gene ID" value="CHLRE_06g278112v5"/>
</dbReference>
<dbReference type="Proteomes" id="UP000006906">
    <property type="component" value="Chromosome 6"/>
</dbReference>
<protein>
    <submittedName>
        <fullName evidence="2">Uncharacterized protein</fullName>
    </submittedName>
</protein>
<dbReference type="RefSeq" id="XP_001698033.1">
    <property type="nucleotide sequence ID" value="XM_001697981.3"/>
</dbReference>
<dbReference type="GeneID" id="5723590"/>
<sequence>MSDSGAQQQQQQSRETLPERAAVAVEKLSTATAQVDEMKLPAESKAEDDKATRVVDSLLRAADKEEERTRYGSA</sequence>
<dbReference type="PaxDb" id="3055-EDO99618"/>
<gene>
    <name evidence="2" type="ORF">CHLRE_06g278112v5</name>
</gene>
<dbReference type="InParanoid" id="A8J967"/>
<accession>A8J967</accession>
<dbReference type="AlphaFoldDB" id="A8J967"/>
<keyword evidence="3" id="KW-1185">Reference proteome</keyword>